<dbReference type="RefSeq" id="WP_277732331.1">
    <property type="nucleotide sequence ID" value="NZ_CP120733.1"/>
</dbReference>
<keyword evidence="1" id="KW-0812">Transmembrane</keyword>
<keyword evidence="1" id="KW-1133">Transmembrane helix</keyword>
<dbReference type="Proteomes" id="UP001222800">
    <property type="component" value="Chromosome"/>
</dbReference>
<evidence type="ECO:0000313" key="4">
    <source>
        <dbReference type="Proteomes" id="UP001222800"/>
    </source>
</evidence>
<keyword evidence="1" id="KW-0472">Membrane</keyword>
<reference evidence="3 4" key="1">
    <citation type="submission" date="2023-03" db="EMBL/GenBank/DDBJ databases">
        <title>Complete genome sequence of Tepidibacter sp. SWIR-1, isolated from a deep-sea hydrothermal vent.</title>
        <authorList>
            <person name="Li X."/>
        </authorList>
    </citation>
    <scope>NUCLEOTIDE SEQUENCE [LARGE SCALE GENOMIC DNA]</scope>
    <source>
        <strain evidence="3 4">SWIR-1</strain>
    </source>
</reference>
<sequence>MKKRKISKNRLNFLEEELEFMKKENLISPEQKIDIIDNYDIVRLNFVRIILTIGAILVGLGIISFIASNWNYISKITKVFMIIGSYIGFNILSYKLENKYPKTSKSFLYIGALIYGAGIFLIGQIFHYEGHFSKAFLFWGVGIIPLALLFKDKLVFIFSHVFLLVYLMNSYNLDYLSYFIILIIPVLYYINNHLGNSKVGTFFNNLVLLSTVLYFLGNYNVDEFYTTVVFLIIGLFMYYGKVNVNRDIFKIQGLIVFGISGLILTSPYIWEESFKFIKSGVTISLIFSLLYVLYLFHETNKGNLISLIFICITIIRYYFDTFYDFMPKSMFFITSGAILLLFGHYFERMRNKRGGEFIEK</sequence>
<feature type="transmembrane region" description="Helical" evidence="1">
    <location>
        <begin position="276"/>
        <end position="296"/>
    </location>
</feature>
<accession>A0ABY8EBM7</accession>
<organism evidence="3 4">
    <name type="scientific">Tepidibacter hydrothermalis</name>
    <dbReference type="NCBI Taxonomy" id="3036126"/>
    <lineage>
        <taxon>Bacteria</taxon>
        <taxon>Bacillati</taxon>
        <taxon>Bacillota</taxon>
        <taxon>Clostridia</taxon>
        <taxon>Peptostreptococcales</taxon>
        <taxon>Peptostreptococcaceae</taxon>
        <taxon>Tepidibacter</taxon>
    </lineage>
</organism>
<evidence type="ECO:0000259" key="2">
    <source>
        <dbReference type="Pfam" id="PF09925"/>
    </source>
</evidence>
<feature type="transmembrane region" description="Helical" evidence="1">
    <location>
        <begin position="223"/>
        <end position="239"/>
    </location>
</feature>
<feature type="domain" description="DUF2157" evidence="2">
    <location>
        <begin position="23"/>
        <end position="154"/>
    </location>
</feature>
<feature type="transmembrane region" description="Helical" evidence="1">
    <location>
        <begin position="106"/>
        <end position="126"/>
    </location>
</feature>
<feature type="transmembrane region" description="Helical" evidence="1">
    <location>
        <begin position="49"/>
        <end position="70"/>
    </location>
</feature>
<gene>
    <name evidence="3" type="ORF">P4S50_19000</name>
</gene>
<dbReference type="InterPro" id="IPR018677">
    <property type="entry name" value="DUF2157"/>
</dbReference>
<feature type="transmembrane region" description="Helical" evidence="1">
    <location>
        <begin position="325"/>
        <end position="346"/>
    </location>
</feature>
<evidence type="ECO:0000313" key="3">
    <source>
        <dbReference type="EMBL" id="WFD10356.1"/>
    </source>
</evidence>
<feature type="transmembrane region" description="Helical" evidence="1">
    <location>
        <begin position="132"/>
        <end position="149"/>
    </location>
</feature>
<dbReference type="EMBL" id="CP120733">
    <property type="protein sequence ID" value="WFD10356.1"/>
    <property type="molecule type" value="Genomic_DNA"/>
</dbReference>
<feature type="transmembrane region" description="Helical" evidence="1">
    <location>
        <begin position="76"/>
        <end position="94"/>
    </location>
</feature>
<evidence type="ECO:0000256" key="1">
    <source>
        <dbReference type="SAM" id="Phobius"/>
    </source>
</evidence>
<name>A0ABY8EBM7_9FIRM</name>
<feature type="transmembrane region" description="Helical" evidence="1">
    <location>
        <begin position="175"/>
        <end position="192"/>
    </location>
</feature>
<protein>
    <submittedName>
        <fullName evidence="3">DUF2157 domain-containing protein</fullName>
    </submittedName>
</protein>
<proteinExistence type="predicted"/>
<dbReference type="Pfam" id="PF09925">
    <property type="entry name" value="DUF2157"/>
    <property type="match status" value="1"/>
</dbReference>
<feature type="transmembrane region" description="Helical" evidence="1">
    <location>
        <begin position="303"/>
        <end position="319"/>
    </location>
</feature>
<feature type="transmembrane region" description="Helical" evidence="1">
    <location>
        <begin position="251"/>
        <end position="270"/>
    </location>
</feature>
<keyword evidence="4" id="KW-1185">Reference proteome</keyword>